<feature type="transmembrane region" description="Helical" evidence="1">
    <location>
        <begin position="6"/>
        <end position="24"/>
    </location>
</feature>
<dbReference type="InterPro" id="IPR008756">
    <property type="entry name" value="Peptidase_M56"/>
</dbReference>
<protein>
    <recommendedName>
        <fullName evidence="2">Peptidase M56 domain-containing protein</fullName>
    </recommendedName>
</protein>
<evidence type="ECO:0000313" key="4">
    <source>
        <dbReference type="Proteomes" id="UP000326837"/>
    </source>
</evidence>
<keyword evidence="1" id="KW-1133">Transmembrane helix</keyword>
<dbReference type="PANTHER" id="PTHR34978">
    <property type="entry name" value="POSSIBLE SENSOR-TRANSDUCER PROTEIN BLAR"/>
    <property type="match status" value="1"/>
</dbReference>
<name>A0A5K7X908_9BACT</name>
<dbReference type="InterPro" id="IPR052173">
    <property type="entry name" value="Beta-lactam_resp_regulator"/>
</dbReference>
<feature type="transmembrane region" description="Helical" evidence="1">
    <location>
        <begin position="84"/>
        <end position="106"/>
    </location>
</feature>
<gene>
    <name evidence="3" type="ORF">PLANPX_2437</name>
</gene>
<organism evidence="3 4">
    <name type="scientific">Lacipirellula parvula</name>
    <dbReference type="NCBI Taxonomy" id="2650471"/>
    <lineage>
        <taxon>Bacteria</taxon>
        <taxon>Pseudomonadati</taxon>
        <taxon>Planctomycetota</taxon>
        <taxon>Planctomycetia</taxon>
        <taxon>Pirellulales</taxon>
        <taxon>Lacipirellulaceae</taxon>
        <taxon>Lacipirellula</taxon>
    </lineage>
</organism>
<proteinExistence type="predicted"/>
<dbReference type="KEGG" id="lpav:PLANPX_2437"/>
<sequence>MTSLHWFQFLISFALQAAIVTILACQIERRCKNATTKTRLWTSYYLCIIGLLATGALLPHLYWANPWQYLSDRNLIRVVHVENAAVVLLLCVWLLGIAWLAIRWAYGSRQLALFIRNCRHATPNELAVIQAATPTSLRRPDGHAVEFRILPDSIAPFCYQLHRPLVLLPRTVVIGNADDLRQILQHELTHLQTQHPVQVFIQRLVQTLLWFMPTIWTAGRLARLAREFVCDEAAVDGGESAARYLRMLLRYARCENTQDAAVLNAVRSPHELNVRAQRLASGDTAGDGRIMRFAPMLMLFLTLLVAQLWLPTHPLASAKSWCSPWPRWTAAVLHAFEIPVRDFDQFDSRLQLHDLEKGSNAASG</sequence>
<accession>A0A5K7X908</accession>
<keyword evidence="1" id="KW-0812">Transmembrane</keyword>
<evidence type="ECO:0000259" key="2">
    <source>
        <dbReference type="Pfam" id="PF05569"/>
    </source>
</evidence>
<feature type="transmembrane region" description="Helical" evidence="1">
    <location>
        <begin position="293"/>
        <end position="310"/>
    </location>
</feature>
<feature type="domain" description="Peptidase M56" evidence="2">
    <location>
        <begin position="78"/>
        <end position="275"/>
    </location>
</feature>
<reference evidence="4" key="1">
    <citation type="submission" date="2019-10" db="EMBL/GenBank/DDBJ databases">
        <title>Lacipirellula parvula gen. nov., sp. nov., representing a lineage of planctomycetes widespread in freshwater anoxic habitats, and description of the family Lacipirellulaceae.</title>
        <authorList>
            <person name="Dedysh S.N."/>
            <person name="Kulichevskaya I.S."/>
            <person name="Beletsky A.V."/>
            <person name="Rakitin A.L."/>
            <person name="Mardanov A.V."/>
            <person name="Ivanova A.A."/>
            <person name="Saltykova V.X."/>
            <person name="Rijpstra W.I.C."/>
            <person name="Sinninghe Damste J.S."/>
            <person name="Ravin N.V."/>
        </authorList>
    </citation>
    <scope>NUCLEOTIDE SEQUENCE [LARGE SCALE GENOMIC DNA]</scope>
    <source>
        <strain evidence="4">PX69</strain>
    </source>
</reference>
<keyword evidence="1" id="KW-0472">Membrane</keyword>
<dbReference type="PANTHER" id="PTHR34978:SF3">
    <property type="entry name" value="SLR0241 PROTEIN"/>
    <property type="match status" value="1"/>
</dbReference>
<dbReference type="EMBL" id="AP021861">
    <property type="protein sequence ID" value="BBO32825.1"/>
    <property type="molecule type" value="Genomic_DNA"/>
</dbReference>
<dbReference type="Proteomes" id="UP000326837">
    <property type="component" value="Chromosome"/>
</dbReference>
<keyword evidence="4" id="KW-1185">Reference proteome</keyword>
<dbReference type="CDD" id="cd07341">
    <property type="entry name" value="M56_BlaR1_MecR1_like"/>
    <property type="match status" value="1"/>
</dbReference>
<feature type="transmembrane region" description="Helical" evidence="1">
    <location>
        <begin position="44"/>
        <end position="64"/>
    </location>
</feature>
<evidence type="ECO:0000313" key="3">
    <source>
        <dbReference type="EMBL" id="BBO32825.1"/>
    </source>
</evidence>
<dbReference type="Pfam" id="PF05569">
    <property type="entry name" value="Peptidase_M56"/>
    <property type="match status" value="1"/>
</dbReference>
<dbReference type="RefSeq" id="WP_152098722.1">
    <property type="nucleotide sequence ID" value="NZ_AP021861.1"/>
</dbReference>
<evidence type="ECO:0000256" key="1">
    <source>
        <dbReference type="SAM" id="Phobius"/>
    </source>
</evidence>
<dbReference type="AlphaFoldDB" id="A0A5K7X908"/>